<proteinExistence type="predicted"/>
<reference evidence="1" key="1">
    <citation type="submission" date="2023-06" db="EMBL/GenBank/DDBJ databases">
        <authorList>
            <consortium name="Lawrence Berkeley National Laboratory"/>
            <person name="Ahrendt S."/>
            <person name="Sahu N."/>
            <person name="Indic B."/>
            <person name="Wong-Bajracharya J."/>
            <person name="Merenyi Z."/>
            <person name="Ke H.-M."/>
            <person name="Monk M."/>
            <person name="Kocsube S."/>
            <person name="Drula E."/>
            <person name="Lipzen A."/>
            <person name="Balint B."/>
            <person name="Henrissat B."/>
            <person name="Andreopoulos B."/>
            <person name="Martin F.M."/>
            <person name="Harder C.B."/>
            <person name="Rigling D."/>
            <person name="Ford K.L."/>
            <person name="Foster G.D."/>
            <person name="Pangilinan J."/>
            <person name="Papanicolaou A."/>
            <person name="Barry K."/>
            <person name="LaButti K."/>
            <person name="Viragh M."/>
            <person name="Koriabine M."/>
            <person name="Yan M."/>
            <person name="Riley R."/>
            <person name="Champramary S."/>
            <person name="Plett K.L."/>
            <person name="Tsai I.J."/>
            <person name="Slot J."/>
            <person name="Sipos G."/>
            <person name="Plett J."/>
            <person name="Nagy L.G."/>
            <person name="Grigoriev I.V."/>
        </authorList>
    </citation>
    <scope>NUCLEOTIDE SEQUENCE</scope>
    <source>
        <strain evidence="1">HWK02</strain>
    </source>
</reference>
<keyword evidence="2" id="KW-1185">Reference proteome</keyword>
<gene>
    <name evidence="1" type="ORF">EDD18DRAFT_1423075</name>
</gene>
<sequence length="356" mass="37157">MSALSTACYSSFTSTNLAFDTETTDPTCSKTFTPCLIWTGEQGRAAGYAPIGSRPFRKTIPAASTKCPVCATILIATDDLYTLYVNGAEVGSGASYTTAQVYTVGLNPEANNVIAVNGTSIGGPAGVIATVLVDYTDGTTETFVTDSTWKTLKSAPPAGFASPSLNDSSWIAAVGQSKDGVSPWGRTRLPPALDMTKSNWIWTDESNSTMTSPAGHRAFKKTIDSIYGKGPVCAKVVITADGVYTLYANGQSLGSGDDYHVAQAYSVPPTSLSAYRNVFAVDGLNLDGPAGLLAAIMVAYNDGTSSSYVTDTTWKAFNSVPAGFEFPTFDDSTWSNAAIKGKYGSAPWGAITVPAA</sequence>
<comment type="caution">
    <text evidence="1">The sequence shown here is derived from an EMBL/GenBank/DDBJ whole genome shotgun (WGS) entry which is preliminary data.</text>
</comment>
<evidence type="ECO:0000313" key="2">
    <source>
        <dbReference type="Proteomes" id="UP001175228"/>
    </source>
</evidence>
<accession>A0AA39QKY9</accession>
<dbReference type="Proteomes" id="UP001175228">
    <property type="component" value="Unassembled WGS sequence"/>
</dbReference>
<protein>
    <submittedName>
        <fullName evidence="1">Lectin</fullName>
    </submittedName>
</protein>
<name>A0AA39QKY9_9AGAR</name>
<dbReference type="AlphaFoldDB" id="A0AA39QKY9"/>
<organism evidence="1 2">
    <name type="scientific">Armillaria luteobubalina</name>
    <dbReference type="NCBI Taxonomy" id="153913"/>
    <lineage>
        <taxon>Eukaryota</taxon>
        <taxon>Fungi</taxon>
        <taxon>Dikarya</taxon>
        <taxon>Basidiomycota</taxon>
        <taxon>Agaricomycotina</taxon>
        <taxon>Agaricomycetes</taxon>
        <taxon>Agaricomycetidae</taxon>
        <taxon>Agaricales</taxon>
        <taxon>Marasmiineae</taxon>
        <taxon>Physalacriaceae</taxon>
        <taxon>Armillaria</taxon>
    </lineage>
</organism>
<evidence type="ECO:0000313" key="1">
    <source>
        <dbReference type="EMBL" id="KAK0503584.1"/>
    </source>
</evidence>
<dbReference type="EMBL" id="JAUEPU010000004">
    <property type="protein sequence ID" value="KAK0503584.1"/>
    <property type="molecule type" value="Genomic_DNA"/>
</dbReference>
<dbReference type="Gene3D" id="2.60.120.260">
    <property type="entry name" value="Galactose-binding domain-like"/>
    <property type="match status" value="2"/>
</dbReference>